<dbReference type="InterPro" id="IPR008963">
    <property type="entry name" value="Purple_acid_Pase-like_N"/>
</dbReference>
<evidence type="ECO:0000256" key="1">
    <source>
        <dbReference type="ARBA" id="ARBA00022729"/>
    </source>
</evidence>
<dbReference type="Proteomes" id="UP000605990">
    <property type="component" value="Unassembled WGS sequence"/>
</dbReference>
<dbReference type="PANTHER" id="PTHR22953:SF153">
    <property type="entry name" value="PURPLE ACID PHOSPHATASE"/>
    <property type="match status" value="1"/>
</dbReference>
<evidence type="ECO:0000259" key="2">
    <source>
        <dbReference type="Pfam" id="PF16656"/>
    </source>
</evidence>
<name>A0ABR7IXG3_9FLAO</name>
<keyword evidence="4" id="KW-1185">Reference proteome</keyword>
<accession>A0ABR7IXG3</accession>
<keyword evidence="1" id="KW-0732">Signal</keyword>
<dbReference type="Gene3D" id="2.60.40.380">
    <property type="entry name" value="Purple acid phosphatase-like, N-terminal"/>
    <property type="match status" value="1"/>
</dbReference>
<proteinExistence type="predicted"/>
<dbReference type="SUPFAM" id="SSF49363">
    <property type="entry name" value="Purple acid phosphatase, N-terminal domain"/>
    <property type="match status" value="1"/>
</dbReference>
<dbReference type="Gene3D" id="3.60.21.10">
    <property type="match status" value="1"/>
</dbReference>
<feature type="domain" description="Purple acid phosphatase N-terminal" evidence="2">
    <location>
        <begin position="23"/>
        <end position="112"/>
    </location>
</feature>
<dbReference type="EMBL" id="JACRUN010000002">
    <property type="protein sequence ID" value="MBC5834442.1"/>
    <property type="molecule type" value="Genomic_DNA"/>
</dbReference>
<evidence type="ECO:0000313" key="4">
    <source>
        <dbReference type="Proteomes" id="UP000605990"/>
    </source>
</evidence>
<evidence type="ECO:0000313" key="3">
    <source>
        <dbReference type="EMBL" id="MBC5834442.1"/>
    </source>
</evidence>
<comment type="caution">
    <text evidence="3">The sequence shown here is derived from an EMBL/GenBank/DDBJ whole genome shotgun (WGS) entry which is preliminary data.</text>
</comment>
<dbReference type="Pfam" id="PF16656">
    <property type="entry name" value="Pur_ac_phosph_N"/>
    <property type="match status" value="1"/>
</dbReference>
<dbReference type="SUPFAM" id="SSF56300">
    <property type="entry name" value="Metallo-dependent phosphatases"/>
    <property type="match status" value="1"/>
</dbReference>
<dbReference type="NCBIfam" id="NF033708">
    <property type="entry name" value="T9SS_Cterm_ChiA"/>
    <property type="match status" value="1"/>
</dbReference>
<sequence length="1228" mass="135198">MKKIFTFLYLLGSLFVFSNTDKYRLILTSDPSTTITIAWNQVSSNNPVVRYGTTDFGTTWASYPNSKTADRVVAYRGMNNHFARITGLTPNTAYYFVIKDDAGTSIRMWFKTCPNDLSRLSFIAGGDSRNNRSPRQNANTLVSKLKPHAVFFGGDMIDVDNNTQWIEWFDDWQLTRATDGRMFPIVPARGNHEAANTINSLFDIPLVEYYALTFGNNLYRAYTLNSEIAVSATSAQSVWLYNDFAANTGAIWKGAQFHTPFRPHQSAKADNLDLQTAWAQSFYDNNVKLVIDCDSHCVKSTWPLRPSTAPGNVDGFVRDDVNGTVFVGEGCWGAPLRPADDNRTWTRNSGSFNEFKLIFVDQNKIEIRTINVGSVAADIATVGVVSNTDPFTLPANLNVWNPSNGSVIVINKAVVTPAPQIELSTISTFTCYESGNNITNGITFANNGSTITSVGFYLDNVLIGTDTTAPFELTQNYTFGSHQLVMVATGIDGQTDSVVKNFFVGFSTQTLSFPIVVGDDDVEEHGSTGEFYTNSSDIEMVYDVTPSVNYQKVGLRFSSIRIPQGAVINSAYIQFTADEVNTAAASLNFQIENSQDAEPYVESVLYGLSGRDYFPDKINWVPPAWNTIDEAGVNQRSPELRTLLQKVVDNNDWEENNAVGIMITGTGASLTNTAAKRVADAYEGGATKASKLVVNFTYACCGALTTNWNGSAWSNGVPNKIYEANFTGNYNATSDIEACSVNVLNNAIVTVNSGNTLTVKNDISVAPGSNLTINNNAALVQINSISSNFGDIIVKRNSAPMVRLDYTAWSSPVTGQQLKAFSPSTLDNRFYQYLFTGTNTATAFQAINPLTNFVPSKGYLIRAANDWPTTLTSFLSSFTGNPNNGGYTQNIGIGYNLVGNPYASPISVDTFFEENPTISTVYFWNHNVAAVGGLYPQNNYSYRNRLGGVAAASGGAVPNAYIQTAQGFYVNSSVATTANFSNKQRVKAVNSTQFFKQNNVVNSSNEIEKHIFRLNLNDSQNAYNQILVGYSNESTNGIDTGIDAKALDNSQTYLYSVLDTSDLIIQGRSIPFVAEDIVPLGLKINTAGNYSISFDSFEGIFANQEIYLKDKLNNVVHDIKLSPYNFNSNEGTFNDRFEIVYENSTLSNDTFNFENVQVYSNNKVITALSPNELLNDIFIYNVQGQLIYSKKDINENQFIVSNLNVQNQILLITIKTNLNKEKTFKVIY</sequence>
<gene>
    <name evidence="3" type="ORF">H8R27_06035</name>
</gene>
<organism evidence="3 4">
    <name type="scientific">Flavobacterium bernardetii</name>
    <dbReference type="NCBI Taxonomy" id="2813823"/>
    <lineage>
        <taxon>Bacteria</taxon>
        <taxon>Pseudomonadati</taxon>
        <taxon>Bacteroidota</taxon>
        <taxon>Flavobacteriia</taxon>
        <taxon>Flavobacteriales</taxon>
        <taxon>Flavobacteriaceae</taxon>
        <taxon>Flavobacterium</taxon>
    </lineage>
</organism>
<dbReference type="InterPro" id="IPR039331">
    <property type="entry name" value="PAPs-like"/>
</dbReference>
<dbReference type="InterPro" id="IPR013783">
    <property type="entry name" value="Ig-like_fold"/>
</dbReference>
<protein>
    <submittedName>
        <fullName evidence="3">Fibronectin type III domain-containing protein</fullName>
    </submittedName>
</protein>
<dbReference type="PANTHER" id="PTHR22953">
    <property type="entry name" value="ACID PHOSPHATASE RELATED"/>
    <property type="match status" value="1"/>
</dbReference>
<dbReference type="Gene3D" id="2.60.40.10">
    <property type="entry name" value="Immunoglobulins"/>
    <property type="match status" value="1"/>
</dbReference>
<dbReference type="RefSeq" id="WP_166126169.1">
    <property type="nucleotide sequence ID" value="NZ_JAANOQ010000003.1"/>
</dbReference>
<reference evidence="3 4" key="1">
    <citation type="submission" date="2020-08" db="EMBL/GenBank/DDBJ databases">
        <title>Description of novel Flavobacterium F-408 isolate.</title>
        <authorList>
            <person name="Saticioglu I.B."/>
            <person name="Duman M."/>
            <person name="Altun S."/>
        </authorList>
    </citation>
    <scope>NUCLEOTIDE SEQUENCE [LARGE SCALE GENOMIC DNA]</scope>
    <source>
        <strain evidence="3 4">F-408</strain>
    </source>
</reference>
<dbReference type="Pfam" id="PF17957">
    <property type="entry name" value="Big_7"/>
    <property type="match status" value="1"/>
</dbReference>
<dbReference type="InterPro" id="IPR015914">
    <property type="entry name" value="PAPs_N"/>
</dbReference>
<dbReference type="InterPro" id="IPR029052">
    <property type="entry name" value="Metallo-depent_PP-like"/>
</dbReference>